<protein>
    <submittedName>
        <fullName evidence="1">Uncharacterized protein</fullName>
    </submittedName>
</protein>
<feature type="non-terminal residue" evidence="1">
    <location>
        <position position="405"/>
    </location>
</feature>
<evidence type="ECO:0000313" key="2">
    <source>
        <dbReference type="Proteomes" id="UP000008311"/>
    </source>
</evidence>
<dbReference type="AlphaFoldDB" id="B9TI19"/>
<name>B9TI19_RICCO</name>
<keyword evidence="2" id="KW-1185">Reference proteome</keyword>
<sequence>VLRVVPGLLLRLAHDDLQPGAEFQRAAQLRRLGADAAELVTETLGRVGEAQVEVEQLDRMRHAGRRSAGAPDREVALTGLRRTAARAAGGDIRARRDLDVLAVVTGAAAGVLLAEGVPVFPAVVVAFVVRVMHALRRQHAVVAIDRVVDQAAAGKTLDGLRDLRQLEGLDQARVDGGHELHPLGRGKYRRRQHIHLVATGGQQCAVVAQLVDGLRQLDQMIVTGGPAAMRLPRHGAVGCGQIPENLDAHVDVLVESGLQRIGELSQHAERARRLQEFGGGTGQAVGEVQLVGHVQEAQRGVPLRRAVVQRHIDVVLVRHGDGLAQIGRPLAGPPRHHLDAEAVVEAVVDEAGQRIGRNAGGVVAAGGAAVQPVAVAPHGGVVGIEAEGREAGRDDGGVPGIDPGQ</sequence>
<dbReference type="EMBL" id="EQ982086">
    <property type="protein sequence ID" value="EEF24495.1"/>
    <property type="molecule type" value="Genomic_DNA"/>
</dbReference>
<proteinExistence type="predicted"/>
<dbReference type="Proteomes" id="UP000008311">
    <property type="component" value="Unassembled WGS sequence"/>
</dbReference>
<reference evidence="2" key="1">
    <citation type="journal article" date="2010" name="Nat. Biotechnol.">
        <title>Draft genome sequence of the oilseed species Ricinus communis.</title>
        <authorList>
            <person name="Chan A.P."/>
            <person name="Crabtree J."/>
            <person name="Zhao Q."/>
            <person name="Lorenzi H."/>
            <person name="Orvis J."/>
            <person name="Puiu D."/>
            <person name="Melake-Berhan A."/>
            <person name="Jones K.M."/>
            <person name="Redman J."/>
            <person name="Chen G."/>
            <person name="Cahoon E.B."/>
            <person name="Gedil M."/>
            <person name="Stanke M."/>
            <person name="Haas B.J."/>
            <person name="Wortman J.R."/>
            <person name="Fraser-Liggett C.M."/>
            <person name="Ravel J."/>
            <person name="Rabinowicz P.D."/>
        </authorList>
    </citation>
    <scope>NUCLEOTIDE SEQUENCE [LARGE SCALE GENOMIC DNA]</scope>
    <source>
        <strain evidence="2">cv. Hale</strain>
    </source>
</reference>
<dbReference type="InParanoid" id="B9TI19"/>
<evidence type="ECO:0000313" key="1">
    <source>
        <dbReference type="EMBL" id="EEF24495.1"/>
    </source>
</evidence>
<feature type="non-terminal residue" evidence="1">
    <location>
        <position position="1"/>
    </location>
</feature>
<organism evidence="1 2">
    <name type="scientific">Ricinus communis</name>
    <name type="common">Castor bean</name>
    <dbReference type="NCBI Taxonomy" id="3988"/>
    <lineage>
        <taxon>Eukaryota</taxon>
        <taxon>Viridiplantae</taxon>
        <taxon>Streptophyta</taxon>
        <taxon>Embryophyta</taxon>
        <taxon>Tracheophyta</taxon>
        <taxon>Spermatophyta</taxon>
        <taxon>Magnoliopsida</taxon>
        <taxon>eudicotyledons</taxon>
        <taxon>Gunneridae</taxon>
        <taxon>Pentapetalae</taxon>
        <taxon>rosids</taxon>
        <taxon>fabids</taxon>
        <taxon>Malpighiales</taxon>
        <taxon>Euphorbiaceae</taxon>
        <taxon>Acalyphoideae</taxon>
        <taxon>Acalypheae</taxon>
        <taxon>Ricinus</taxon>
    </lineage>
</organism>
<gene>
    <name evidence="1" type="ORF">RCOM_1825480</name>
</gene>
<accession>B9TI19</accession>